<gene>
    <name evidence="2" type="ORF">GRI41_08970</name>
</gene>
<evidence type="ECO:0000313" key="2">
    <source>
        <dbReference type="EMBL" id="MXO90951.1"/>
    </source>
</evidence>
<evidence type="ECO:0000313" key="3">
    <source>
        <dbReference type="Proteomes" id="UP000442714"/>
    </source>
</evidence>
<keyword evidence="1" id="KW-0175">Coiled coil</keyword>
<keyword evidence="3" id="KW-1185">Reference proteome</keyword>
<dbReference type="EMBL" id="WTYX01000001">
    <property type="protein sequence ID" value="MXO90951.1"/>
    <property type="molecule type" value="Genomic_DNA"/>
</dbReference>
<proteinExistence type="predicted"/>
<dbReference type="AlphaFoldDB" id="A0A844ZRK3"/>
<dbReference type="Proteomes" id="UP000442714">
    <property type="component" value="Unassembled WGS sequence"/>
</dbReference>
<dbReference type="RefSeq" id="WP_160604524.1">
    <property type="nucleotide sequence ID" value="NZ_WTYX01000001.1"/>
</dbReference>
<reference evidence="2 3" key="1">
    <citation type="submission" date="2019-12" db="EMBL/GenBank/DDBJ databases">
        <title>Genomic-based taxomic classification of the family Erythrobacteraceae.</title>
        <authorList>
            <person name="Xu L."/>
        </authorList>
    </citation>
    <scope>NUCLEOTIDE SEQUENCE [LARGE SCALE GENOMIC DNA]</scope>
    <source>
        <strain evidence="2 3">KCTC 52763</strain>
    </source>
</reference>
<organism evidence="2 3">
    <name type="scientific">Pontixanthobacter aquaemixtae</name>
    <dbReference type="NCBI Taxonomy" id="1958940"/>
    <lineage>
        <taxon>Bacteria</taxon>
        <taxon>Pseudomonadati</taxon>
        <taxon>Pseudomonadota</taxon>
        <taxon>Alphaproteobacteria</taxon>
        <taxon>Sphingomonadales</taxon>
        <taxon>Erythrobacteraceae</taxon>
        <taxon>Pontixanthobacter</taxon>
    </lineage>
</organism>
<sequence length="126" mass="14709">MALPATAQTRDGWSADRHTVAARNQRYYKQAYTNPGIERRIDSLSQEIRQARRAGILTRQQAQNIRTQLNAAERSYRALARNGLSRQDIRNTNQQLARVQVRLDNRRYAHNRGDRRGNGRYARNVY</sequence>
<feature type="coiled-coil region" evidence="1">
    <location>
        <begin position="34"/>
        <end position="82"/>
    </location>
</feature>
<comment type="caution">
    <text evidence="2">The sequence shown here is derived from an EMBL/GenBank/DDBJ whole genome shotgun (WGS) entry which is preliminary data.</text>
</comment>
<evidence type="ECO:0000256" key="1">
    <source>
        <dbReference type="SAM" id="Coils"/>
    </source>
</evidence>
<dbReference type="OrthoDB" id="7429170at2"/>
<protein>
    <submittedName>
        <fullName evidence="2">Uncharacterized protein</fullName>
    </submittedName>
</protein>
<accession>A0A844ZRK3</accession>
<name>A0A844ZRK3_9SPHN</name>